<evidence type="ECO:0000313" key="4">
    <source>
        <dbReference type="Proteomes" id="UP000054466"/>
    </source>
</evidence>
<dbReference type="RefSeq" id="XP_016242021.1">
    <property type="nucleotide sequence ID" value="XM_016400333.1"/>
</dbReference>
<organism evidence="3 4">
    <name type="scientific">Cladophialophora immunda</name>
    <dbReference type="NCBI Taxonomy" id="569365"/>
    <lineage>
        <taxon>Eukaryota</taxon>
        <taxon>Fungi</taxon>
        <taxon>Dikarya</taxon>
        <taxon>Ascomycota</taxon>
        <taxon>Pezizomycotina</taxon>
        <taxon>Eurotiomycetes</taxon>
        <taxon>Chaetothyriomycetidae</taxon>
        <taxon>Chaetothyriales</taxon>
        <taxon>Herpotrichiellaceae</taxon>
        <taxon>Cladophialophora</taxon>
    </lineage>
</organism>
<keyword evidence="2" id="KW-1133">Transmembrane helix</keyword>
<feature type="coiled-coil region" evidence="1">
    <location>
        <begin position="152"/>
        <end position="179"/>
    </location>
</feature>
<dbReference type="OrthoDB" id="10071171at2759"/>
<proteinExistence type="predicted"/>
<dbReference type="GeneID" id="27351964"/>
<keyword evidence="2" id="KW-0812">Transmembrane</keyword>
<dbReference type="AlphaFoldDB" id="A0A0D2BTQ4"/>
<evidence type="ECO:0000256" key="2">
    <source>
        <dbReference type="SAM" id="Phobius"/>
    </source>
</evidence>
<dbReference type="VEuPathDB" id="FungiDB:PV07_12770"/>
<evidence type="ECO:0000313" key="3">
    <source>
        <dbReference type="EMBL" id="KIW21805.1"/>
    </source>
</evidence>
<dbReference type="Proteomes" id="UP000054466">
    <property type="component" value="Unassembled WGS sequence"/>
</dbReference>
<protein>
    <submittedName>
        <fullName evidence="3">Uncharacterized protein</fullName>
    </submittedName>
</protein>
<gene>
    <name evidence="3" type="ORF">PV07_12770</name>
</gene>
<dbReference type="EMBL" id="KN847169">
    <property type="protein sequence ID" value="KIW21805.1"/>
    <property type="molecule type" value="Genomic_DNA"/>
</dbReference>
<dbReference type="HOGENOM" id="CLU_912154_0_0_1"/>
<feature type="transmembrane region" description="Helical" evidence="2">
    <location>
        <begin position="245"/>
        <end position="266"/>
    </location>
</feature>
<name>A0A0D2BTQ4_9EURO</name>
<accession>A0A0D2BTQ4</accession>
<keyword evidence="2" id="KW-0472">Membrane</keyword>
<feature type="transmembrane region" description="Helical" evidence="2">
    <location>
        <begin position="210"/>
        <end position="230"/>
    </location>
</feature>
<dbReference type="STRING" id="569365.A0A0D2BTQ4"/>
<evidence type="ECO:0000256" key="1">
    <source>
        <dbReference type="SAM" id="Coils"/>
    </source>
</evidence>
<keyword evidence="4" id="KW-1185">Reference proteome</keyword>
<reference evidence="3 4" key="1">
    <citation type="submission" date="2015-01" db="EMBL/GenBank/DDBJ databases">
        <title>The Genome Sequence of Cladophialophora immunda CBS83496.</title>
        <authorList>
            <consortium name="The Broad Institute Genomics Platform"/>
            <person name="Cuomo C."/>
            <person name="de Hoog S."/>
            <person name="Gorbushina A."/>
            <person name="Stielow B."/>
            <person name="Teixiera M."/>
            <person name="Abouelleil A."/>
            <person name="Chapman S.B."/>
            <person name="Priest M."/>
            <person name="Young S.K."/>
            <person name="Wortman J."/>
            <person name="Nusbaum C."/>
            <person name="Birren B."/>
        </authorList>
    </citation>
    <scope>NUCLEOTIDE SEQUENCE [LARGE SCALE GENOMIC DNA]</scope>
    <source>
        <strain evidence="3 4">CBS 83496</strain>
    </source>
</reference>
<sequence>MDPLIGIADADAPIQDPREYYLRVFGARLAQVTGEWKLAVEKTENSVDKHNQVLYVSTASLSLAFTGDSAIQWWRKDFLWRQLFKVPDESRRCYPVSESTFGESSREAKEDFQTPKRSVADPLSEVERVLADDVHSRVFSGLPLCWPLFIAMEGELHELQRLQKALERVEKGLKTTAETLNSKLALEPTQHSLMTATSSHAMQIGHDSKILSLMMMLYISHFALAANFFSMDGKVMPFRPPNPRSFLGVLLFFAAMGALPLLVTWFSNRVLKWRGRIHSIAPLDELHLDLGQRRPPTTDEENRPG</sequence>
<keyword evidence="1" id="KW-0175">Coiled coil</keyword>